<dbReference type="PATRIC" id="fig|1219045.3.peg.763"/>
<keyword evidence="2" id="KW-1185">Reference proteome</keyword>
<accession>A0A086PDT3</accession>
<dbReference type="eggNOG" id="COG2253">
    <property type="taxonomic scope" value="Bacteria"/>
</dbReference>
<organism evidence="1 2">
    <name type="scientific">Sphingobium herbicidovorans (strain ATCC 700291 / DSM 11019 / CCUG 56400 / KCTC 2939 / LMG 18315 / NBRC 16415 / MH)</name>
    <name type="common">Sphingomonas herbicidovorans</name>
    <dbReference type="NCBI Taxonomy" id="1219045"/>
    <lineage>
        <taxon>Bacteria</taxon>
        <taxon>Pseudomonadati</taxon>
        <taxon>Pseudomonadota</taxon>
        <taxon>Alphaproteobacteria</taxon>
        <taxon>Sphingomonadales</taxon>
        <taxon>Sphingomonadaceae</taxon>
        <taxon>Sphingobium</taxon>
    </lineage>
</organism>
<dbReference type="Pfam" id="PF08843">
    <property type="entry name" value="AbiEii"/>
    <property type="match status" value="1"/>
</dbReference>
<name>A0A086PDT3_SPHHM</name>
<dbReference type="Gene3D" id="3.10.450.620">
    <property type="entry name" value="JHP933, nucleotidyltransferase-like core domain"/>
    <property type="match status" value="1"/>
</dbReference>
<dbReference type="STRING" id="76947.GCA_002080435_03571"/>
<evidence type="ECO:0000313" key="1">
    <source>
        <dbReference type="EMBL" id="KFG91551.1"/>
    </source>
</evidence>
<dbReference type="RefSeq" id="WP_037462773.1">
    <property type="nucleotide sequence ID" value="NZ_BCZD01000020.1"/>
</dbReference>
<dbReference type="EMBL" id="JFZA02000003">
    <property type="protein sequence ID" value="KFG91551.1"/>
    <property type="molecule type" value="Genomic_DNA"/>
</dbReference>
<sequence>MTAERYLDQVDLLMRVIPEIAPEGDFALKGGTAINLFVRDLPRLSVDIDLVYLPVADREASLAAARDGFERIAQRLETRLGFRVDRHLLSDGKRLIVHVERATIKVEISPVLRGTVFPPEIRAVSAAVEDRFGFAEMQIVSLPDLYAGKMAAALDRQHPRDLFDIHHLLENEGIDEDLFRAFIIYLASHPRPVHELLCPHKLDIAAQYDEEFVGMTVTPLPLDTLLTARDALIEAVQRRAAEPAARRFLESFVATEPDWSVLGLGEAIAELPALRWKLMNLERLRQQNPDKFAAQAEQLNQCLDHSI</sequence>
<reference evidence="1" key="1">
    <citation type="submission" date="2014-08" db="EMBL/GenBank/DDBJ databases">
        <title>Draft genome sequences of Sphingobium herbicidovorans.</title>
        <authorList>
            <person name="Gan H.M."/>
            <person name="Gan H.Y."/>
            <person name="Savka M.A."/>
        </authorList>
    </citation>
    <scope>NUCLEOTIDE SEQUENCE [LARGE SCALE GENOMIC DNA]</scope>
    <source>
        <strain evidence="1">NBRC 16415</strain>
    </source>
</reference>
<dbReference type="InterPro" id="IPR014942">
    <property type="entry name" value="AbiEii"/>
</dbReference>
<dbReference type="Proteomes" id="UP000024284">
    <property type="component" value="Unassembled WGS sequence"/>
</dbReference>
<evidence type="ECO:0000313" key="2">
    <source>
        <dbReference type="Proteomes" id="UP000024284"/>
    </source>
</evidence>
<gene>
    <name evidence="1" type="ORF">BV98_000748</name>
</gene>
<protein>
    <submittedName>
        <fullName evidence="1">Phage integrase family protein</fullName>
    </submittedName>
</protein>
<comment type="caution">
    <text evidence="1">The sequence shown here is derived from an EMBL/GenBank/DDBJ whole genome shotgun (WGS) entry which is preliminary data.</text>
</comment>
<dbReference type="AlphaFoldDB" id="A0A086PDT3"/>
<proteinExistence type="predicted"/>